<organism evidence="2">
    <name type="scientific">marine metagenome</name>
    <dbReference type="NCBI Taxonomy" id="408172"/>
    <lineage>
        <taxon>unclassified sequences</taxon>
        <taxon>metagenomes</taxon>
        <taxon>ecological metagenomes</taxon>
    </lineage>
</organism>
<evidence type="ECO:0000313" key="2">
    <source>
        <dbReference type="EMBL" id="SVC11085.1"/>
    </source>
</evidence>
<reference evidence="2" key="1">
    <citation type="submission" date="2018-05" db="EMBL/GenBank/DDBJ databases">
        <authorList>
            <person name="Lanie J.A."/>
            <person name="Ng W.-L."/>
            <person name="Kazmierczak K.M."/>
            <person name="Andrzejewski T.M."/>
            <person name="Davidsen T.M."/>
            <person name="Wayne K.J."/>
            <person name="Tettelin H."/>
            <person name="Glass J.I."/>
            <person name="Rusch D."/>
            <person name="Podicherti R."/>
            <person name="Tsui H.-C.T."/>
            <person name="Winkler M.E."/>
        </authorList>
    </citation>
    <scope>NUCLEOTIDE SEQUENCE</scope>
</reference>
<feature type="compositionally biased region" description="Acidic residues" evidence="1">
    <location>
        <begin position="244"/>
        <end position="268"/>
    </location>
</feature>
<protein>
    <submittedName>
        <fullName evidence="2">Uncharacterized protein</fullName>
    </submittedName>
</protein>
<dbReference type="PROSITE" id="PS50005">
    <property type="entry name" value="TPR"/>
    <property type="match status" value="1"/>
</dbReference>
<dbReference type="EMBL" id="UINC01074160">
    <property type="protein sequence ID" value="SVC11085.1"/>
    <property type="molecule type" value="Genomic_DNA"/>
</dbReference>
<accession>A0A382JHF1</accession>
<gene>
    <name evidence="2" type="ORF">METZ01_LOCUS263939</name>
</gene>
<feature type="region of interest" description="Disordered" evidence="1">
    <location>
        <begin position="234"/>
        <end position="268"/>
    </location>
</feature>
<sequence length="268" mass="29428">MTGDGMDSGAIGLDITKSARDLSRDAISMALKGEWERASEINRAILESSDDDVDAMNRLGKSLMELARYPEAREVLDRVTKLAPYNNIAKKNLARLIQLETTPASANQVRKAGGGLQLFIEDSGKSGTTVLIKAVSGQSAARLAPSDPATLVVEKDAINVYAQDGYCLGQIEPKLGRRLIRLMDGGNQYQAAIIGVSDHGISITVRETYRHQSLQNVCSFPTKSKEENRVYLSETMVGYTRDDTMEDDEDEEGGIEEDDMEDDWSDDE</sequence>
<evidence type="ECO:0000256" key="1">
    <source>
        <dbReference type="SAM" id="MobiDB-lite"/>
    </source>
</evidence>
<dbReference type="InterPro" id="IPR019734">
    <property type="entry name" value="TPR_rpt"/>
</dbReference>
<dbReference type="InterPro" id="IPR011990">
    <property type="entry name" value="TPR-like_helical_dom_sf"/>
</dbReference>
<dbReference type="Gene3D" id="1.25.40.10">
    <property type="entry name" value="Tetratricopeptide repeat domain"/>
    <property type="match status" value="1"/>
</dbReference>
<dbReference type="AlphaFoldDB" id="A0A382JHF1"/>
<proteinExistence type="predicted"/>
<dbReference type="SUPFAM" id="SSF48452">
    <property type="entry name" value="TPR-like"/>
    <property type="match status" value="1"/>
</dbReference>
<name>A0A382JHF1_9ZZZZ</name>